<evidence type="ECO:0000313" key="3">
    <source>
        <dbReference type="EMBL" id="GGK71138.1"/>
    </source>
</evidence>
<dbReference type="AlphaFoldDB" id="A0A8J3FLR3"/>
<proteinExistence type="predicted"/>
<gene>
    <name evidence="3" type="ORF">GCM10012284_01130</name>
</gene>
<keyword evidence="4" id="KW-1185">Reference proteome</keyword>
<keyword evidence="2" id="KW-0812">Transmembrane</keyword>
<comment type="caution">
    <text evidence="3">The sequence shown here is derived from an EMBL/GenBank/DDBJ whole genome shotgun (WGS) entry which is preliminary data.</text>
</comment>
<feature type="region of interest" description="Disordered" evidence="1">
    <location>
        <begin position="289"/>
        <end position="364"/>
    </location>
</feature>
<dbReference type="Proteomes" id="UP000656042">
    <property type="component" value="Unassembled WGS sequence"/>
</dbReference>
<evidence type="ECO:0008006" key="5">
    <source>
        <dbReference type="Google" id="ProtNLM"/>
    </source>
</evidence>
<name>A0A8J3FLR3_9ACTN</name>
<feature type="compositionally biased region" description="Low complexity" evidence="1">
    <location>
        <begin position="233"/>
        <end position="260"/>
    </location>
</feature>
<reference evidence="3" key="1">
    <citation type="journal article" date="2014" name="Int. J. Syst. Evol. Microbiol.">
        <title>Complete genome sequence of Corynebacterium casei LMG S-19264T (=DSM 44701T), isolated from a smear-ripened cheese.</title>
        <authorList>
            <consortium name="US DOE Joint Genome Institute (JGI-PGF)"/>
            <person name="Walter F."/>
            <person name="Albersmeier A."/>
            <person name="Kalinowski J."/>
            <person name="Ruckert C."/>
        </authorList>
    </citation>
    <scope>NUCLEOTIDE SEQUENCE</scope>
    <source>
        <strain evidence="3">CGMCC 4.7299</strain>
    </source>
</reference>
<sequence length="364" mass="37271">MWSGSSPLTVVRNGMWALLLCTGVTWLAIGWTVLRLGPADVVRVGGAVLIFAAAAEAVRALAKAKAWWLNAGLTVLFALTGAVLLTGNDSSFATPAALVGWYLVVRGAADIAVSMMVRETDRTWGMLMVAGVLETGLGFFASGPFGRTGELLVVVLGALGLCRGIVDLVAALRLHELSAFRAEILNLPSERAVGLTGYSAGHLDFETGHTGTPAGSTPAGSTPAGSTPADGTPAGSTPADDASAASTPAAGTPAASTPSDDTGADSFHQEVLRTTADLDAMLAMAGLTAPAPDAHTGDVDLPPVPDTPEGVDQGETIPQTTPARETDQTSRARHRAPEAADDEADATRPEPDETSLTARDRRAD</sequence>
<keyword evidence="2" id="KW-1133">Transmembrane helix</keyword>
<evidence type="ECO:0000313" key="4">
    <source>
        <dbReference type="Proteomes" id="UP000656042"/>
    </source>
</evidence>
<dbReference type="EMBL" id="BMMX01000001">
    <property type="protein sequence ID" value="GGK71138.1"/>
    <property type="molecule type" value="Genomic_DNA"/>
</dbReference>
<evidence type="ECO:0000256" key="1">
    <source>
        <dbReference type="SAM" id="MobiDB-lite"/>
    </source>
</evidence>
<evidence type="ECO:0000256" key="2">
    <source>
        <dbReference type="SAM" id="Phobius"/>
    </source>
</evidence>
<feature type="transmembrane region" description="Helical" evidence="2">
    <location>
        <begin position="67"/>
        <end position="85"/>
    </location>
</feature>
<feature type="transmembrane region" description="Helical" evidence="2">
    <location>
        <begin position="15"/>
        <end position="34"/>
    </location>
</feature>
<feature type="transmembrane region" description="Helical" evidence="2">
    <location>
        <begin position="124"/>
        <end position="145"/>
    </location>
</feature>
<feature type="region of interest" description="Disordered" evidence="1">
    <location>
        <begin position="204"/>
        <end position="265"/>
    </location>
</feature>
<protein>
    <recommendedName>
        <fullName evidence="5">DUF308 domain-containing protein</fullName>
    </recommendedName>
</protein>
<keyword evidence="2" id="KW-0472">Membrane</keyword>
<reference evidence="3" key="2">
    <citation type="submission" date="2020-09" db="EMBL/GenBank/DDBJ databases">
        <authorList>
            <person name="Sun Q."/>
            <person name="Zhou Y."/>
        </authorList>
    </citation>
    <scope>NUCLEOTIDE SEQUENCE</scope>
    <source>
        <strain evidence="3">CGMCC 4.7299</strain>
    </source>
</reference>
<accession>A0A8J3FLR3</accession>
<organism evidence="3 4">
    <name type="scientific">Mangrovihabitans endophyticus</name>
    <dbReference type="NCBI Taxonomy" id="1751298"/>
    <lineage>
        <taxon>Bacteria</taxon>
        <taxon>Bacillati</taxon>
        <taxon>Actinomycetota</taxon>
        <taxon>Actinomycetes</taxon>
        <taxon>Micromonosporales</taxon>
        <taxon>Micromonosporaceae</taxon>
        <taxon>Mangrovihabitans</taxon>
    </lineage>
</organism>
<feature type="compositionally biased region" description="Basic and acidic residues" evidence="1">
    <location>
        <begin position="324"/>
        <end position="338"/>
    </location>
</feature>
<feature type="compositionally biased region" description="Polar residues" evidence="1">
    <location>
        <begin position="209"/>
        <end position="225"/>
    </location>
</feature>